<evidence type="ECO:0000256" key="6">
    <source>
        <dbReference type="ARBA" id="ARBA00023121"/>
    </source>
</evidence>
<keyword evidence="7 8" id="KW-0472">Membrane</keyword>
<evidence type="ECO:0000256" key="7">
    <source>
        <dbReference type="ARBA" id="ARBA00023136"/>
    </source>
</evidence>
<comment type="function">
    <text evidence="8">Component of the ERMES/MDM complex, which serves as a molecular tether to connect the endoplasmic reticulum (ER) and mitochondria. Components of this complex are involved in the control of mitochondrial shape and protein biogenesis, and function in nonvesicular lipid trafficking between the ER and mitochondria. The MDM12-MMM1 subcomplex functions in the major beta-barrel assembly pathway that is responsible for biogenesis of all outer membrane beta-barrel proteins, and acts in a late step after the SAM complex. The MDM10-MDM12-MMM1 subcomplex further acts in the TOM40-specific pathway after the action of the MDM12-MMM1 complex. Essential for establishing and maintaining the structure of mitochondria and maintenance of mtDNA nucleoids.</text>
</comment>
<dbReference type="HAMAP" id="MF_03103">
    <property type="entry name" value="Mmm1"/>
    <property type="match status" value="1"/>
</dbReference>
<dbReference type="GO" id="GO:1990456">
    <property type="term" value="P:mitochondrion-endoplasmic reticulum membrane tethering"/>
    <property type="evidence" value="ECO:0007669"/>
    <property type="project" value="TreeGrafter"/>
</dbReference>
<comment type="subcellular location">
    <subcellularLocation>
        <location evidence="8">Endoplasmic reticulum membrane</location>
        <topology evidence="8">Single-pass type I membrane protein</topology>
    </subcellularLocation>
    <text evidence="8">The ERMES/MDM complex localizes to a few discrete foci (around 10 per single cell), that represent mitochondria-endoplasmic reticulum junctions. These foci are often found next to mtDNA nucleoids.</text>
</comment>
<dbReference type="GO" id="GO:0008289">
    <property type="term" value="F:lipid binding"/>
    <property type="evidence" value="ECO:0007669"/>
    <property type="project" value="UniProtKB-KW"/>
</dbReference>
<dbReference type="GO" id="GO:0032865">
    <property type="term" value="C:ERMES complex"/>
    <property type="evidence" value="ECO:0007669"/>
    <property type="project" value="UniProtKB-UniRule"/>
</dbReference>
<dbReference type="STRING" id="4955.A0A1G4M722"/>
<dbReference type="AlphaFoldDB" id="A0A1G4M722"/>
<comment type="similarity">
    <text evidence="8">Belongs to the MMM1 family.</text>
</comment>
<reference evidence="11 12" key="1">
    <citation type="submission" date="2016-03" db="EMBL/GenBank/DDBJ databases">
        <authorList>
            <person name="Devillers H."/>
        </authorList>
    </citation>
    <scope>NUCLEOTIDE SEQUENCE [LARGE SCALE GENOMIC DNA]</scope>
    <source>
        <strain evidence="11">CBS 6772</strain>
    </source>
</reference>
<dbReference type="Pfam" id="PF10296">
    <property type="entry name" value="MMM1"/>
    <property type="match status" value="1"/>
</dbReference>
<name>A0A1G4M722_LACFM</name>
<evidence type="ECO:0000256" key="9">
    <source>
        <dbReference type="SAM" id="MobiDB-lite"/>
    </source>
</evidence>
<feature type="topological domain" description="Cytoplasmic" evidence="8">
    <location>
        <begin position="126"/>
        <end position="444"/>
    </location>
</feature>
<dbReference type="InterPro" id="IPR031468">
    <property type="entry name" value="SMP_LBD"/>
</dbReference>
<keyword evidence="4 8" id="KW-1133">Transmembrane helix</keyword>
<dbReference type="Proteomes" id="UP000190831">
    <property type="component" value="Chromosome A"/>
</dbReference>
<dbReference type="OMA" id="WSFTQGL"/>
<evidence type="ECO:0000256" key="1">
    <source>
        <dbReference type="ARBA" id="ARBA00022448"/>
    </source>
</evidence>
<feature type="region of interest" description="Disordered" evidence="9">
    <location>
        <begin position="425"/>
        <end position="444"/>
    </location>
</feature>
<dbReference type="OrthoDB" id="5599157at2759"/>
<evidence type="ECO:0000259" key="10">
    <source>
        <dbReference type="PROSITE" id="PS51847"/>
    </source>
</evidence>
<keyword evidence="1" id="KW-0813">Transport</keyword>
<keyword evidence="12" id="KW-1185">Reference proteome</keyword>
<sequence length="444" mass="49902">MNISPSMDDSSQIVDVTFTASQTDNETFIASDENINYMLSQLQRSILENLELHQQEVLDSTSKSRIDAVLNALSQQQIDNSLTHSLNSASNSGSSFSSWSFTEGLIIGQLSVILVLIFFIKFFIFSEVSPKNEGSNASTSAGASVGSVFSSSALLSSSTSQFLSSIIKRETKDGVDMLDEKESDRSTQINSILEKTYYNVDTHSPESLDWFNVLIAQTIQQFREEALQKDNIINSLNDLVGRKSAELPNYLDSIKITELSIGEDFPILSNCRIQYSPNSNRKRLEAKIDIDLSDRLTLGIETKLLINYPKPFTAALPVQLTVSVIRFQACLTVSLTTDEEFVPTSTSEMSENADDGSGYFLMFSFAPEYRMEFDIKSLIGARSKLQNIPKVSSFIEYQIKKWFVERCVEPRFQFIRLPSLWPRSKNTREEKTDGDDVSMKSNEF</sequence>
<feature type="topological domain" description="Lumenal" evidence="8">
    <location>
        <begin position="1"/>
        <end position="104"/>
    </location>
</feature>
<dbReference type="GO" id="GO:0015914">
    <property type="term" value="P:phospholipid transport"/>
    <property type="evidence" value="ECO:0007669"/>
    <property type="project" value="TreeGrafter"/>
</dbReference>
<accession>A0A1G4M722</accession>
<dbReference type="CDD" id="cd21671">
    <property type="entry name" value="SMP_Mmm1"/>
    <property type="match status" value="1"/>
</dbReference>
<evidence type="ECO:0000256" key="3">
    <source>
        <dbReference type="ARBA" id="ARBA00022824"/>
    </source>
</evidence>
<dbReference type="InterPro" id="IPR019411">
    <property type="entry name" value="MMM1_dom"/>
</dbReference>
<dbReference type="InterPro" id="IPR027537">
    <property type="entry name" value="Mmm1"/>
</dbReference>
<comment type="subunit">
    <text evidence="8">Homodimer. Component of the ER-mitochondria encounter structure (ERMES) or MDM complex, composed of MMM1, MDM10, MDM12 and MDM34. A MMM1 homodimer associates with one molecule of MDM12 on each side in a pairwise head-to-tail manner, and the SMP-LTD domains of MMM1 and MDM12 generate a continuous hydrophobic tunnel for phospholipid trafficking.</text>
</comment>
<evidence type="ECO:0000256" key="8">
    <source>
        <dbReference type="HAMAP-Rule" id="MF_03103"/>
    </source>
</evidence>
<evidence type="ECO:0000256" key="4">
    <source>
        <dbReference type="ARBA" id="ARBA00022989"/>
    </source>
</evidence>
<proteinExistence type="inferred from homology"/>
<feature type="domain" description="SMP-LTD" evidence="10">
    <location>
        <begin position="204"/>
        <end position="418"/>
    </location>
</feature>
<keyword evidence="5" id="KW-0445">Lipid transport</keyword>
<gene>
    <name evidence="8" type="primary">MMM1</name>
    <name evidence="11" type="ORF">LAFE_0A06194G</name>
</gene>
<keyword evidence="3 8" id="KW-0256">Endoplasmic reticulum</keyword>
<organism evidence="11 12">
    <name type="scientific">Lachancea fermentati</name>
    <name type="common">Zygosaccharomyces fermentati</name>
    <dbReference type="NCBI Taxonomy" id="4955"/>
    <lineage>
        <taxon>Eukaryota</taxon>
        <taxon>Fungi</taxon>
        <taxon>Dikarya</taxon>
        <taxon>Ascomycota</taxon>
        <taxon>Saccharomycotina</taxon>
        <taxon>Saccharomycetes</taxon>
        <taxon>Saccharomycetales</taxon>
        <taxon>Saccharomycetaceae</taxon>
        <taxon>Lachancea</taxon>
    </lineage>
</organism>
<dbReference type="GO" id="GO:0005789">
    <property type="term" value="C:endoplasmic reticulum membrane"/>
    <property type="evidence" value="ECO:0007669"/>
    <property type="project" value="UniProtKB-SubCell"/>
</dbReference>
<dbReference type="PANTHER" id="PTHR13466">
    <property type="entry name" value="TEX2 PROTEIN-RELATED"/>
    <property type="match status" value="1"/>
</dbReference>
<dbReference type="EMBL" id="LT598487">
    <property type="protein sequence ID" value="SCV99574.1"/>
    <property type="molecule type" value="Genomic_DNA"/>
</dbReference>
<dbReference type="PANTHER" id="PTHR13466:SF0">
    <property type="entry name" value="SMP-LTD DOMAIN-CONTAINING PROTEIN"/>
    <property type="match status" value="1"/>
</dbReference>
<keyword evidence="2 8" id="KW-0812">Transmembrane</keyword>
<dbReference type="GO" id="GO:0045040">
    <property type="term" value="P:protein insertion into mitochondrial outer membrane"/>
    <property type="evidence" value="ECO:0007669"/>
    <property type="project" value="UniProtKB-UniRule"/>
</dbReference>
<protein>
    <recommendedName>
        <fullName evidence="8">Maintenance of mitochondrial morphology protein 1</fullName>
    </recommendedName>
</protein>
<dbReference type="PROSITE" id="PS51847">
    <property type="entry name" value="SMP"/>
    <property type="match status" value="1"/>
</dbReference>
<evidence type="ECO:0000313" key="11">
    <source>
        <dbReference type="EMBL" id="SCV99574.1"/>
    </source>
</evidence>
<evidence type="ECO:0000256" key="2">
    <source>
        <dbReference type="ARBA" id="ARBA00022692"/>
    </source>
</evidence>
<evidence type="ECO:0000256" key="5">
    <source>
        <dbReference type="ARBA" id="ARBA00023055"/>
    </source>
</evidence>
<evidence type="ECO:0000313" key="12">
    <source>
        <dbReference type="Proteomes" id="UP000190831"/>
    </source>
</evidence>
<keyword evidence="6" id="KW-0446">Lipid-binding</keyword>